<organism evidence="2 3">
    <name type="scientific">Gracilibacillus ureilyticus</name>
    <dbReference type="NCBI Taxonomy" id="531814"/>
    <lineage>
        <taxon>Bacteria</taxon>
        <taxon>Bacillati</taxon>
        <taxon>Bacillota</taxon>
        <taxon>Bacilli</taxon>
        <taxon>Bacillales</taxon>
        <taxon>Bacillaceae</taxon>
        <taxon>Gracilibacillus</taxon>
    </lineage>
</organism>
<keyword evidence="1" id="KW-0812">Transmembrane</keyword>
<dbReference type="EMBL" id="FOGL01000001">
    <property type="protein sequence ID" value="SER18300.1"/>
    <property type="molecule type" value="Genomic_DNA"/>
</dbReference>
<dbReference type="Proteomes" id="UP000199687">
    <property type="component" value="Unassembled WGS sequence"/>
</dbReference>
<keyword evidence="1" id="KW-0472">Membrane</keyword>
<evidence type="ECO:0000313" key="3">
    <source>
        <dbReference type="Proteomes" id="UP000199687"/>
    </source>
</evidence>
<dbReference type="STRING" id="531814.SAMN04487944_101540"/>
<keyword evidence="1" id="KW-1133">Transmembrane helix</keyword>
<proteinExistence type="predicted"/>
<feature type="transmembrane region" description="Helical" evidence="1">
    <location>
        <begin position="6"/>
        <end position="22"/>
    </location>
</feature>
<protein>
    <submittedName>
        <fullName evidence="2">Uncharacterized protein</fullName>
    </submittedName>
</protein>
<accession>A0A1H9M3M4</accession>
<name>A0A1H9M3M4_9BACI</name>
<sequence>MKYVFYLLIMSIIFSIGLYMGMDRTSPVSSDKEGYGTADEIPGEIVLENTENMVNREDIIEELDSEPSEAALPDDRPFLSHVANGGEQIVQTVCDNLVSITHTVVDGLF</sequence>
<evidence type="ECO:0000313" key="2">
    <source>
        <dbReference type="EMBL" id="SER18300.1"/>
    </source>
</evidence>
<dbReference type="AlphaFoldDB" id="A0A1H9M3M4"/>
<evidence type="ECO:0000256" key="1">
    <source>
        <dbReference type="SAM" id="Phobius"/>
    </source>
</evidence>
<dbReference type="OrthoDB" id="2970880at2"/>
<dbReference type="RefSeq" id="WP_089738677.1">
    <property type="nucleotide sequence ID" value="NZ_FOGL01000001.1"/>
</dbReference>
<keyword evidence="3" id="KW-1185">Reference proteome</keyword>
<gene>
    <name evidence="2" type="ORF">SAMN04487944_101540</name>
</gene>
<reference evidence="2 3" key="1">
    <citation type="submission" date="2016-10" db="EMBL/GenBank/DDBJ databases">
        <authorList>
            <person name="de Groot N.N."/>
        </authorList>
    </citation>
    <scope>NUCLEOTIDE SEQUENCE [LARGE SCALE GENOMIC DNA]</scope>
    <source>
        <strain evidence="2 3">CGMCC 1.7727</strain>
    </source>
</reference>